<organism evidence="2 3">
    <name type="scientific">Elysia marginata</name>
    <dbReference type="NCBI Taxonomy" id="1093978"/>
    <lineage>
        <taxon>Eukaryota</taxon>
        <taxon>Metazoa</taxon>
        <taxon>Spiralia</taxon>
        <taxon>Lophotrochozoa</taxon>
        <taxon>Mollusca</taxon>
        <taxon>Gastropoda</taxon>
        <taxon>Heterobranchia</taxon>
        <taxon>Euthyneura</taxon>
        <taxon>Panpulmonata</taxon>
        <taxon>Sacoglossa</taxon>
        <taxon>Placobranchoidea</taxon>
        <taxon>Plakobranchidae</taxon>
        <taxon>Elysia</taxon>
    </lineage>
</organism>
<dbReference type="Proteomes" id="UP000762676">
    <property type="component" value="Unassembled WGS sequence"/>
</dbReference>
<feature type="region of interest" description="Disordered" evidence="1">
    <location>
        <begin position="403"/>
        <end position="422"/>
    </location>
</feature>
<evidence type="ECO:0000313" key="3">
    <source>
        <dbReference type="Proteomes" id="UP000762676"/>
    </source>
</evidence>
<feature type="compositionally biased region" description="Low complexity" evidence="1">
    <location>
        <begin position="506"/>
        <end position="518"/>
    </location>
</feature>
<sequence length="657" mass="72175">MSHQTYPSMDLICNRTRPLTGFVNFNGRNNSSGVPPSLQRPFDCGDPPPLYSPLEDVESFPKFHFKNSQYVDNYVGCHDSDEFGNRFSERSQCSPRCMTSPPSAVRHHSLPSLRNLPSPSRDEGQRRSLSSSYNENCTALDLSLKKTSQNAPVVQEARSEDASIRLEPLLSPVSHKGNTRVSETINAVSFALSSMVSGRPPQSQPSHIVPANLRTCDDIHSRSINQVTEVKTFSGSWSQCVAVGRFHDERECNRDKSDGCHNEVSKNQVALLIGNDSRCHPERFGSRESEAWTTRQCASYDSTSGPYSKLCDYDSQDKTYPYNGGGADNTFSNEKYFNKGNIAFEASVSWRVQPVPSSREANDVQILSAHTVSVSHHKQQSVSSHWPPLPPLTTAELAYGGAACDSEDQQEEARSPCSGAPNFNTNYKKYLANRYLDACEQSNDGRGREAAAQALLSMDSPSTGTEAKTFLQGILHHEQRHQHQQTSSSSSHLQHHHHASLPPSPDSGLDSELDSSSVEDSKHRRHGVTNSSQSSEAFVPPFCQPPPAHQPLPVHFNTATHVAMRPDHYDSSPAITPLTSLIHSKGEPSSHPTSNGSSSGQKNVNSSGSVSSGQLKAFSHPTQLEPLARSDKPKAKKGRKSKFPDCSFTSPPKRKRE</sequence>
<evidence type="ECO:0000256" key="1">
    <source>
        <dbReference type="SAM" id="MobiDB-lite"/>
    </source>
</evidence>
<name>A0AAV4GL41_9GAST</name>
<accession>A0AAV4GL41</accession>
<feature type="region of interest" description="Disordered" evidence="1">
    <location>
        <begin position="567"/>
        <end position="657"/>
    </location>
</feature>
<feature type="region of interest" description="Disordered" evidence="1">
    <location>
        <begin position="477"/>
        <end position="554"/>
    </location>
</feature>
<feature type="compositionally biased region" description="Polar residues" evidence="1">
    <location>
        <begin position="573"/>
        <end position="582"/>
    </location>
</feature>
<feature type="non-terminal residue" evidence="2">
    <location>
        <position position="657"/>
    </location>
</feature>
<proteinExistence type="predicted"/>
<protein>
    <submittedName>
        <fullName evidence="2">ETS-related transcription factor Elf-2-like isoform X4</fullName>
    </submittedName>
</protein>
<dbReference type="EMBL" id="BMAT01008472">
    <property type="protein sequence ID" value="GFR85755.1"/>
    <property type="molecule type" value="Genomic_DNA"/>
</dbReference>
<reference evidence="2 3" key="1">
    <citation type="journal article" date="2021" name="Elife">
        <title>Chloroplast acquisition without the gene transfer in kleptoplastic sea slugs, Plakobranchus ocellatus.</title>
        <authorList>
            <person name="Maeda T."/>
            <person name="Takahashi S."/>
            <person name="Yoshida T."/>
            <person name="Shimamura S."/>
            <person name="Takaki Y."/>
            <person name="Nagai Y."/>
            <person name="Toyoda A."/>
            <person name="Suzuki Y."/>
            <person name="Arimoto A."/>
            <person name="Ishii H."/>
            <person name="Satoh N."/>
            <person name="Nishiyama T."/>
            <person name="Hasebe M."/>
            <person name="Maruyama T."/>
            <person name="Minagawa J."/>
            <person name="Obokata J."/>
            <person name="Shigenobu S."/>
        </authorList>
    </citation>
    <scope>NUCLEOTIDE SEQUENCE [LARGE SCALE GENOMIC DNA]</scope>
</reference>
<feature type="region of interest" description="Disordered" evidence="1">
    <location>
        <begin position="88"/>
        <end position="133"/>
    </location>
</feature>
<feature type="compositionally biased region" description="Low complexity" evidence="1">
    <location>
        <begin position="110"/>
        <end position="119"/>
    </location>
</feature>
<comment type="caution">
    <text evidence="2">The sequence shown here is derived from an EMBL/GenBank/DDBJ whole genome shotgun (WGS) entry which is preliminary data.</text>
</comment>
<dbReference type="AlphaFoldDB" id="A0AAV4GL41"/>
<gene>
    <name evidence="2" type="ORF">ElyMa_004182300</name>
</gene>
<keyword evidence="3" id="KW-1185">Reference proteome</keyword>
<evidence type="ECO:0000313" key="2">
    <source>
        <dbReference type="EMBL" id="GFR85755.1"/>
    </source>
</evidence>
<feature type="compositionally biased region" description="Low complexity" evidence="1">
    <location>
        <begin position="589"/>
        <end position="614"/>
    </location>
</feature>